<dbReference type="InterPro" id="IPR033469">
    <property type="entry name" value="CYTH-like_dom_sf"/>
</dbReference>
<dbReference type="GO" id="GO:0050333">
    <property type="term" value="F:thiamine triphosphate phosphatase activity"/>
    <property type="evidence" value="ECO:0007669"/>
    <property type="project" value="InterPro"/>
</dbReference>
<proteinExistence type="predicted"/>
<feature type="region of interest" description="Disordered" evidence="1">
    <location>
        <begin position="129"/>
        <end position="152"/>
    </location>
</feature>
<feature type="compositionally biased region" description="Polar residues" evidence="1">
    <location>
        <begin position="1"/>
        <end position="10"/>
    </location>
</feature>
<dbReference type="Gene3D" id="2.40.320.10">
    <property type="entry name" value="Hypothetical Protein Pfu-838710-001"/>
    <property type="match status" value="1"/>
</dbReference>
<dbReference type="VEuPathDB" id="CryptoDB:Cvel_26027"/>
<dbReference type="PANTHER" id="PTHR14586:SF1">
    <property type="entry name" value="THIAMINE-TRIPHOSPHATASE"/>
    <property type="match status" value="1"/>
</dbReference>
<sequence>MATTTASTAETDMETAGVALSSETVKTSAPLLQKKPMQIEVEKRFFIPDTLSERIQRLGGRQEKFVTFSDSYWDFPDPPFSPPNSTKTTETQNGHTFLTNQDIWLRRRTVTSSGAVPSSQWELKVPLDLSGASSEGGEGEGKRGGSARSGGELATFHEIEGVRDVSLELLRLLEDADIPSEDRKVTDHLGPLSCLPDCEGSLSESPADETESLEAALRKMGMAPFAEFETRRTKFSVPVRVGGLQGTRGVEEVKGDSDRISQNRDETEKLMRASVDVDAASFGHGVMEIELLCERPEDVSKMENAIVTLAAEMGASQMGNHGGKLETYIRRFCPSVLQRLQRCGILR</sequence>
<dbReference type="SUPFAM" id="SSF55154">
    <property type="entry name" value="CYTH-like phosphatases"/>
    <property type="match status" value="1"/>
</dbReference>
<dbReference type="GO" id="GO:0000287">
    <property type="term" value="F:magnesium ion binding"/>
    <property type="evidence" value="ECO:0007669"/>
    <property type="project" value="TreeGrafter"/>
</dbReference>
<name>A0A0G4HBU4_9ALVE</name>
<dbReference type="EMBL" id="CDMZ01002238">
    <property type="protein sequence ID" value="CEM41456.1"/>
    <property type="molecule type" value="Genomic_DNA"/>
</dbReference>
<organism evidence="2">
    <name type="scientific">Chromera velia CCMP2878</name>
    <dbReference type="NCBI Taxonomy" id="1169474"/>
    <lineage>
        <taxon>Eukaryota</taxon>
        <taxon>Sar</taxon>
        <taxon>Alveolata</taxon>
        <taxon>Colpodellida</taxon>
        <taxon>Chromeraceae</taxon>
        <taxon>Chromera</taxon>
    </lineage>
</organism>
<feature type="region of interest" description="Disordered" evidence="1">
    <location>
        <begin position="1"/>
        <end position="27"/>
    </location>
</feature>
<dbReference type="PANTHER" id="PTHR14586">
    <property type="entry name" value="THIAMINE-TRIPHOSPHATASE"/>
    <property type="match status" value="1"/>
</dbReference>
<evidence type="ECO:0000256" key="1">
    <source>
        <dbReference type="SAM" id="MobiDB-lite"/>
    </source>
</evidence>
<evidence type="ECO:0000313" key="2">
    <source>
        <dbReference type="EMBL" id="CEM41456.1"/>
    </source>
</evidence>
<accession>A0A0G4HBU4</accession>
<reference evidence="2" key="1">
    <citation type="submission" date="2014-11" db="EMBL/GenBank/DDBJ databases">
        <authorList>
            <person name="Otto D Thomas"/>
            <person name="Naeem Raeece"/>
        </authorList>
    </citation>
    <scope>NUCLEOTIDE SEQUENCE</scope>
</reference>
<evidence type="ECO:0008006" key="3">
    <source>
        <dbReference type="Google" id="ProtNLM"/>
    </source>
</evidence>
<protein>
    <recommendedName>
        <fullName evidence="3">CYTH domain-containing protein</fullName>
    </recommendedName>
</protein>
<dbReference type="GO" id="GO:0042357">
    <property type="term" value="P:thiamine diphosphate metabolic process"/>
    <property type="evidence" value="ECO:0007669"/>
    <property type="project" value="TreeGrafter"/>
</dbReference>
<gene>
    <name evidence="2" type="ORF">Cvel_26027</name>
</gene>
<dbReference type="AlphaFoldDB" id="A0A0G4HBU4"/>
<dbReference type="InterPro" id="IPR039582">
    <property type="entry name" value="THTPA"/>
</dbReference>